<reference evidence="2" key="1">
    <citation type="submission" date="2021-01" db="EMBL/GenBank/DDBJ databases">
        <authorList>
            <person name="Corre E."/>
            <person name="Pelletier E."/>
            <person name="Niang G."/>
            <person name="Scheremetjew M."/>
            <person name="Finn R."/>
            <person name="Kale V."/>
            <person name="Holt S."/>
            <person name="Cochrane G."/>
            <person name="Meng A."/>
            <person name="Brown T."/>
            <person name="Cohen L."/>
        </authorList>
    </citation>
    <scope>NUCLEOTIDE SEQUENCE</scope>
</reference>
<dbReference type="GO" id="GO:0005829">
    <property type="term" value="C:cytosol"/>
    <property type="evidence" value="ECO:0007669"/>
    <property type="project" value="TreeGrafter"/>
</dbReference>
<dbReference type="InterPro" id="IPR051330">
    <property type="entry name" value="Phosphatase_reg/MetRdx"/>
</dbReference>
<dbReference type="EMBL" id="HBFQ01029358">
    <property type="protein sequence ID" value="CAD8846322.1"/>
    <property type="molecule type" value="Transcribed_RNA"/>
</dbReference>
<dbReference type="AlphaFoldDB" id="A0A7S1A995"/>
<protein>
    <recommendedName>
        <fullName evidence="3">TIP41-like protein</fullName>
    </recommendedName>
</protein>
<gene>
    <name evidence="2" type="ORF">NSCI0253_LOCUS20672</name>
</gene>
<proteinExistence type="inferred from homology"/>
<comment type="similarity">
    <text evidence="1">Belongs to the TIP41 family.</text>
</comment>
<accession>A0A7S1A995</accession>
<dbReference type="PANTHER" id="PTHR21021">
    <property type="entry name" value="GAF/PUTATIVE CYTOSKELETAL PROTEIN"/>
    <property type="match status" value="1"/>
</dbReference>
<dbReference type="GO" id="GO:0031929">
    <property type="term" value="P:TOR signaling"/>
    <property type="evidence" value="ECO:0007669"/>
    <property type="project" value="TreeGrafter"/>
</dbReference>
<evidence type="ECO:0008006" key="3">
    <source>
        <dbReference type="Google" id="ProtNLM"/>
    </source>
</evidence>
<name>A0A7S1A995_NOCSC</name>
<dbReference type="Pfam" id="PF04176">
    <property type="entry name" value="TIP41"/>
    <property type="match status" value="1"/>
</dbReference>
<sequence length="305" mass="34030">MAAPLPGQSSTEAFELGGWSFEARITPIWGTDRLEDVARANNLCEVPDMFCGDAGITFTHLASGTRLELSAIDALRCLVFRPPPLGLQPAPWETDTEGPLLGAVKCQFASKWRPQNDNPDVKEIDVLSDWTCSSSYWGSWLEGEGSCLAEQETSEGLPFDLLRQRDEIKWYQEVLFWEDELSDNGFCRASVRVRVMPSFWFALLTCELRVDGVLIREVATRLFCSFHSNEVLREWTWREASYKTLRGRGVQFADNPHISQVNVGTSLLSDADVRQRYRHAIRIASADTGIRDGSADGGAGSGETD</sequence>
<organism evidence="2">
    <name type="scientific">Noctiluca scintillans</name>
    <name type="common">Sea sparkle</name>
    <name type="synonym">Red tide dinoflagellate</name>
    <dbReference type="NCBI Taxonomy" id="2966"/>
    <lineage>
        <taxon>Eukaryota</taxon>
        <taxon>Sar</taxon>
        <taxon>Alveolata</taxon>
        <taxon>Dinophyceae</taxon>
        <taxon>Noctilucales</taxon>
        <taxon>Noctilucaceae</taxon>
        <taxon>Noctiluca</taxon>
    </lineage>
</organism>
<dbReference type="PANTHER" id="PTHR21021:SF16">
    <property type="entry name" value="TIP41-LIKE PROTEIN"/>
    <property type="match status" value="1"/>
</dbReference>
<dbReference type="InterPro" id="IPR007303">
    <property type="entry name" value="TIP41-like"/>
</dbReference>
<evidence type="ECO:0000256" key="1">
    <source>
        <dbReference type="ARBA" id="ARBA00006658"/>
    </source>
</evidence>
<evidence type="ECO:0000313" key="2">
    <source>
        <dbReference type="EMBL" id="CAD8846322.1"/>
    </source>
</evidence>